<keyword evidence="4 11" id="KW-0812">Transmembrane</keyword>
<feature type="transmembrane region" description="Helical" evidence="11">
    <location>
        <begin position="209"/>
        <end position="232"/>
    </location>
</feature>
<evidence type="ECO:0000256" key="9">
    <source>
        <dbReference type="ARBA" id="ARBA00023224"/>
    </source>
</evidence>
<accession>O74282</accession>
<feature type="transmembrane region" description="Helical" evidence="11">
    <location>
        <begin position="276"/>
        <end position="295"/>
    </location>
</feature>
<feature type="compositionally biased region" description="Basic and acidic residues" evidence="10">
    <location>
        <begin position="411"/>
        <end position="423"/>
    </location>
</feature>
<evidence type="ECO:0000256" key="1">
    <source>
        <dbReference type="ARBA" id="ARBA00004141"/>
    </source>
</evidence>
<dbReference type="VEuPathDB" id="FungiDB:CC2G_002523"/>
<dbReference type="PRINTS" id="PR00899">
    <property type="entry name" value="GPCRSTE3"/>
</dbReference>
<keyword evidence="5 11" id="KW-1133">Transmembrane helix</keyword>
<dbReference type="GO" id="GO:0004934">
    <property type="term" value="F:mating-type alpha-factor pheromone receptor activity"/>
    <property type="evidence" value="ECO:0007669"/>
    <property type="project" value="InterPro"/>
</dbReference>
<dbReference type="InterPro" id="IPR000481">
    <property type="entry name" value="GPCR_Pheromne_B_alpha_rcpt"/>
</dbReference>
<evidence type="ECO:0000313" key="12">
    <source>
        <dbReference type="EMBL" id="CAA71962.1"/>
    </source>
</evidence>
<gene>
    <name evidence="12" type="primary">rcb3</name>
</gene>
<dbReference type="CDD" id="cd14966">
    <property type="entry name" value="7tmD_STE3"/>
    <property type="match status" value="1"/>
</dbReference>
<dbReference type="PANTHER" id="PTHR28097">
    <property type="entry name" value="PHEROMONE A FACTOR RECEPTOR"/>
    <property type="match status" value="1"/>
</dbReference>
<reference evidence="12" key="1">
    <citation type="journal article" date="1998" name="Genetics">
        <title>A large pheromone and receptor gene complex determines multiple B mating type specificities in Coprinus cinereus.</title>
        <authorList>
            <person name="O'Shea S.F."/>
            <person name="Chaure P.T."/>
            <person name="Halsall J.R."/>
            <person name="Olesnicky N.S."/>
            <person name="Leibbrandt A."/>
            <person name="Connerton I.F."/>
            <person name="Casselton L.A."/>
        </authorList>
    </citation>
    <scope>NUCLEOTIDE SEQUENCE</scope>
    <source>
        <strain evidence="12">H9</strain>
    </source>
</reference>
<dbReference type="PRINTS" id="PR00901">
    <property type="entry name" value="PHEROMONEBAR"/>
</dbReference>
<feature type="compositionally biased region" description="Polar residues" evidence="10">
    <location>
        <begin position="392"/>
        <end position="410"/>
    </location>
</feature>
<feature type="transmembrane region" description="Helical" evidence="11">
    <location>
        <begin position="166"/>
        <end position="188"/>
    </location>
</feature>
<dbReference type="EMBL" id="Y11080">
    <property type="protein sequence ID" value="CAA71962.1"/>
    <property type="molecule type" value="Genomic_DNA"/>
</dbReference>
<dbReference type="Pfam" id="PF02076">
    <property type="entry name" value="STE3"/>
    <property type="match status" value="1"/>
</dbReference>
<feature type="transmembrane region" description="Helical" evidence="11">
    <location>
        <begin position="12"/>
        <end position="30"/>
    </location>
</feature>
<evidence type="ECO:0000256" key="10">
    <source>
        <dbReference type="SAM" id="MobiDB-lite"/>
    </source>
</evidence>
<dbReference type="InterPro" id="IPR001499">
    <property type="entry name" value="GPCR_STE3"/>
</dbReference>
<evidence type="ECO:0000256" key="5">
    <source>
        <dbReference type="ARBA" id="ARBA00022989"/>
    </source>
</evidence>
<evidence type="ECO:0000256" key="11">
    <source>
        <dbReference type="SAM" id="Phobius"/>
    </source>
</evidence>
<dbReference type="GO" id="GO:0000750">
    <property type="term" value="P:pheromone-dependent signal transduction involved in conjugation with cellular fusion"/>
    <property type="evidence" value="ECO:0007669"/>
    <property type="project" value="TreeGrafter"/>
</dbReference>
<evidence type="ECO:0000256" key="4">
    <source>
        <dbReference type="ARBA" id="ARBA00022692"/>
    </source>
</evidence>
<protein>
    <submittedName>
        <fullName evidence="12">Pheromone receptor</fullName>
    </submittedName>
</protein>
<name>O74282_COPCI</name>
<dbReference type="AlphaFoldDB" id="O74282"/>
<comment type="similarity">
    <text evidence="2">Belongs to the G-protein coupled receptor 4 family.</text>
</comment>
<proteinExistence type="inferred from homology"/>
<dbReference type="GO" id="GO:0005886">
    <property type="term" value="C:plasma membrane"/>
    <property type="evidence" value="ECO:0007669"/>
    <property type="project" value="TreeGrafter"/>
</dbReference>
<feature type="transmembrane region" description="Helical" evidence="11">
    <location>
        <begin position="74"/>
        <end position="94"/>
    </location>
</feature>
<keyword evidence="9" id="KW-0807">Transducer</keyword>
<keyword evidence="8 12" id="KW-0675">Receptor</keyword>
<keyword evidence="6" id="KW-0297">G-protein coupled receptor</keyword>
<sequence>MKLSFDDPSYPAFPIFAFIGFILVLIPLPWHLQAWNSGTCLFMIWTAIGCLNLFINSIIWHGNAIDWAPIWCDISTRLIVGISVAIPAASLCINRRLYKIASCQTATISRAQKRRAVMIDLAIGLGIPFLQMPLQFIVQGHRYDIFQDVGCYPTTVNTPPAYPLVFFWPPIICLVSAVYCILTLRAFMKRRAQFGQLISSNNSLTVHRYFRLMSLATLELVLHLPITTYGLYLCFTSRPIYPWTSWSDIHHNWYIIDTFPRVLWGHDYVQVVTLELARWALVFCAFLFFGFFGFAQEARKQYRKVFLFIAKPFGYNPPSSNEKKNTFVHVGKPPSIPTFTPRPLHLASTPTLNDKSTSFTRTLSISSNSSGSTKVACSPPAFRLDDIKVKLSSSPGTVSDFPSSPTSMTTRFDDFDSNAHSKV</sequence>
<comment type="subcellular location">
    <subcellularLocation>
        <location evidence="1">Membrane</location>
        <topology evidence="1">Multi-pass membrane protein</topology>
    </subcellularLocation>
</comment>
<keyword evidence="7 11" id="KW-0472">Membrane</keyword>
<organism evidence="12">
    <name type="scientific">Coprinopsis cinerea</name>
    <name type="common">Inky cap fungus</name>
    <name type="synonym">Hormographiella aspergillata</name>
    <dbReference type="NCBI Taxonomy" id="5346"/>
    <lineage>
        <taxon>Eukaryota</taxon>
        <taxon>Fungi</taxon>
        <taxon>Dikarya</taxon>
        <taxon>Basidiomycota</taxon>
        <taxon>Agaricomycotina</taxon>
        <taxon>Agaricomycetes</taxon>
        <taxon>Agaricomycetidae</taxon>
        <taxon>Agaricales</taxon>
        <taxon>Agaricineae</taxon>
        <taxon>Psathyrellaceae</taxon>
        <taxon>Coprinopsis</taxon>
    </lineage>
</organism>
<evidence type="ECO:0000256" key="8">
    <source>
        <dbReference type="ARBA" id="ARBA00023170"/>
    </source>
</evidence>
<evidence type="ECO:0000256" key="6">
    <source>
        <dbReference type="ARBA" id="ARBA00023040"/>
    </source>
</evidence>
<keyword evidence="3" id="KW-0589">Pheromone response</keyword>
<evidence type="ECO:0000256" key="3">
    <source>
        <dbReference type="ARBA" id="ARBA00022507"/>
    </source>
</evidence>
<feature type="region of interest" description="Disordered" evidence="10">
    <location>
        <begin position="392"/>
        <end position="423"/>
    </location>
</feature>
<dbReference type="VEuPathDB" id="FungiDB:CC1G_02137"/>
<dbReference type="PANTHER" id="PTHR28097:SF1">
    <property type="entry name" value="PHEROMONE A FACTOR RECEPTOR"/>
    <property type="match status" value="1"/>
</dbReference>
<evidence type="ECO:0000256" key="2">
    <source>
        <dbReference type="ARBA" id="ARBA00011085"/>
    </source>
</evidence>
<evidence type="ECO:0000256" key="7">
    <source>
        <dbReference type="ARBA" id="ARBA00023136"/>
    </source>
</evidence>
<feature type="transmembrane region" description="Helical" evidence="11">
    <location>
        <begin position="42"/>
        <end position="62"/>
    </location>
</feature>
<feature type="transmembrane region" description="Helical" evidence="11">
    <location>
        <begin position="115"/>
        <end position="134"/>
    </location>
</feature>